<organism evidence="1">
    <name type="scientific">Siphoviridae sp. ctGQT3</name>
    <dbReference type="NCBI Taxonomy" id="2825412"/>
    <lineage>
        <taxon>Viruses</taxon>
        <taxon>Duplodnaviria</taxon>
        <taxon>Heunggongvirae</taxon>
        <taxon>Uroviricota</taxon>
        <taxon>Caudoviricetes</taxon>
    </lineage>
</organism>
<reference evidence="1" key="1">
    <citation type="journal article" date="2021" name="Proc. Natl. Acad. Sci. U.S.A.">
        <title>A Catalog of Tens of Thousands of Viruses from Human Metagenomes Reveals Hidden Associations with Chronic Diseases.</title>
        <authorList>
            <person name="Tisza M.J."/>
            <person name="Buck C.B."/>
        </authorList>
    </citation>
    <scope>NUCLEOTIDE SEQUENCE</scope>
    <source>
        <strain evidence="1">CtGQT3</strain>
    </source>
</reference>
<proteinExistence type="predicted"/>
<name>A0A8S5UE13_9CAUD</name>
<evidence type="ECO:0000313" key="1">
    <source>
        <dbReference type="EMBL" id="DAF92725.1"/>
    </source>
</evidence>
<accession>A0A8S5UE13</accession>
<protein>
    <submittedName>
        <fullName evidence="1">Uncharacterized protein</fullName>
    </submittedName>
</protein>
<dbReference type="EMBL" id="BK016071">
    <property type="protein sequence ID" value="DAF92725.1"/>
    <property type="molecule type" value="Genomic_DNA"/>
</dbReference>
<sequence length="202" mass="23490">MAKLPSLITNSLTGEALNYSNSGSGKVEIKQTFEVTQNNNNFTWTIKSKIYIRLNSGYPQGKGERFSGIWQQIGDGINKIIEDIQILSLSGVWINNVQVSNNAYEWYKILEQEKTYECTTGRQGVKLQCRYANGNNSYCFDDYTLIYLTLPAFSGMQYKVNNKYYFAMPWIKVNGEWKRTLQYVKVNGEWKKYNSTWLWNPE</sequence>